<dbReference type="GO" id="GO:0005524">
    <property type="term" value="F:ATP binding"/>
    <property type="evidence" value="ECO:0007669"/>
    <property type="project" value="InterPro"/>
</dbReference>
<reference evidence="3 4" key="1">
    <citation type="submission" date="2015-10" db="EMBL/GenBank/DDBJ databases">
        <title>Genome analyses suggest a sexual origin of heterokaryosis in a supposedly ancient asexual fungus.</title>
        <authorList>
            <person name="Ropars J."/>
            <person name="Sedzielewska K."/>
            <person name="Noel J."/>
            <person name="Charron P."/>
            <person name="Farinelli L."/>
            <person name="Marton T."/>
            <person name="Kruger M."/>
            <person name="Pelin A."/>
            <person name="Brachmann A."/>
            <person name="Corradi N."/>
        </authorList>
    </citation>
    <scope>NUCLEOTIDE SEQUENCE [LARGE SCALE GENOMIC DNA]</scope>
    <source>
        <strain evidence="3 4">A4</strain>
    </source>
</reference>
<proteinExistence type="predicted"/>
<keyword evidence="3" id="KW-0418">Kinase</keyword>
<dbReference type="VEuPathDB" id="FungiDB:RhiirA1_543127"/>
<organism evidence="3 4">
    <name type="scientific">Rhizophagus irregularis</name>
    <dbReference type="NCBI Taxonomy" id="588596"/>
    <lineage>
        <taxon>Eukaryota</taxon>
        <taxon>Fungi</taxon>
        <taxon>Fungi incertae sedis</taxon>
        <taxon>Mucoromycota</taxon>
        <taxon>Glomeromycotina</taxon>
        <taxon>Glomeromycetes</taxon>
        <taxon>Glomerales</taxon>
        <taxon>Glomeraceae</taxon>
        <taxon>Rhizophagus</taxon>
    </lineage>
</organism>
<accession>A0A2I1H778</accession>
<gene>
    <name evidence="3" type="ORF">RhiirA4_410041</name>
</gene>
<feature type="domain" description="Protein kinase" evidence="2">
    <location>
        <begin position="81"/>
        <end position="358"/>
    </location>
</feature>
<dbReference type="GO" id="GO:0004674">
    <property type="term" value="F:protein serine/threonine kinase activity"/>
    <property type="evidence" value="ECO:0007669"/>
    <property type="project" value="TreeGrafter"/>
</dbReference>
<dbReference type="EMBL" id="LLXI01001671">
    <property type="protein sequence ID" value="PKY54727.1"/>
    <property type="molecule type" value="Genomic_DNA"/>
</dbReference>
<comment type="caution">
    <text evidence="3">The sequence shown here is derived from an EMBL/GenBank/DDBJ whole genome shotgun (WGS) entry which is preliminary data.</text>
</comment>
<dbReference type="Proteomes" id="UP000234323">
    <property type="component" value="Unassembled WGS sequence"/>
</dbReference>
<protein>
    <submittedName>
        <fullName evidence="3">Kinase-like protein</fullName>
    </submittedName>
</protein>
<feature type="non-terminal residue" evidence="3">
    <location>
        <position position="358"/>
    </location>
</feature>
<evidence type="ECO:0000313" key="4">
    <source>
        <dbReference type="Proteomes" id="UP000234323"/>
    </source>
</evidence>
<dbReference type="VEuPathDB" id="FungiDB:RhiirFUN_005245"/>
<sequence length="358" mass="40894">MKEELFFQQGNTKITLKDCPKCGKPRISFGWCLECESNAMKENFLYWTSGNKEIDELLIRYTQLTATKTCDYLEWISFEKFEAVKYIGRSGFSSVYSALWMEGPRWIWADGAQEWTRAGAMNVALKRLDNSQNISSSYNLLIIFNKLFIKTYHKCLQSVSLTFGITKDLESNYMIVMKYYENGDLYQSLDHYNGILSWRDMIDMLWGIAGGLERIHGGGKIHGNLHGGKLLIEDEDASTGARIGDIGLHGPCNDENKILRGENYSTASDIYSFGIIMNTLATGKRPWHNRAHDINLAKDICNGERLEIPEDTPNFYSELMQQCEWIILICDDPTSSKISDENSITEEKITHPEIHPEA</sequence>
<dbReference type="AlphaFoldDB" id="A0A2I1H778"/>
<dbReference type="SUPFAM" id="SSF56112">
    <property type="entry name" value="Protein kinase-like (PK-like)"/>
    <property type="match status" value="1"/>
</dbReference>
<evidence type="ECO:0000256" key="1">
    <source>
        <dbReference type="SAM" id="MobiDB-lite"/>
    </source>
</evidence>
<feature type="compositionally biased region" description="Basic and acidic residues" evidence="1">
    <location>
        <begin position="345"/>
        <end position="358"/>
    </location>
</feature>
<dbReference type="Pfam" id="PF07714">
    <property type="entry name" value="PK_Tyr_Ser-Thr"/>
    <property type="match status" value="1"/>
</dbReference>
<dbReference type="InterPro" id="IPR011009">
    <property type="entry name" value="Kinase-like_dom_sf"/>
</dbReference>
<keyword evidence="4" id="KW-1185">Reference proteome</keyword>
<dbReference type="InterPro" id="IPR051681">
    <property type="entry name" value="Ser/Thr_Kinases-Pseudokinases"/>
</dbReference>
<dbReference type="InterPro" id="IPR001245">
    <property type="entry name" value="Ser-Thr/Tyr_kinase_cat_dom"/>
</dbReference>
<dbReference type="PROSITE" id="PS50011">
    <property type="entry name" value="PROTEIN_KINASE_DOM"/>
    <property type="match status" value="1"/>
</dbReference>
<feature type="region of interest" description="Disordered" evidence="1">
    <location>
        <begin position="338"/>
        <end position="358"/>
    </location>
</feature>
<dbReference type="InterPro" id="IPR000719">
    <property type="entry name" value="Prot_kinase_dom"/>
</dbReference>
<evidence type="ECO:0000259" key="2">
    <source>
        <dbReference type="PROSITE" id="PS50011"/>
    </source>
</evidence>
<name>A0A2I1H778_9GLOM</name>
<keyword evidence="3" id="KW-0808">Transferase</keyword>
<dbReference type="PANTHER" id="PTHR44329">
    <property type="entry name" value="SERINE/THREONINE-PROTEIN KINASE TNNI3K-RELATED"/>
    <property type="match status" value="1"/>
</dbReference>
<dbReference type="VEuPathDB" id="FungiDB:FUN_004591"/>
<evidence type="ECO:0000313" key="3">
    <source>
        <dbReference type="EMBL" id="PKY54727.1"/>
    </source>
</evidence>
<dbReference type="Gene3D" id="1.10.510.10">
    <property type="entry name" value="Transferase(Phosphotransferase) domain 1"/>
    <property type="match status" value="1"/>
</dbReference>